<evidence type="ECO:0000256" key="1">
    <source>
        <dbReference type="ARBA" id="ARBA00004613"/>
    </source>
</evidence>
<evidence type="ECO:0000256" key="4">
    <source>
        <dbReference type="SAM" id="MobiDB-lite"/>
    </source>
</evidence>
<feature type="region of interest" description="Disordered" evidence="4">
    <location>
        <begin position="87"/>
        <end position="124"/>
    </location>
</feature>
<reference evidence="6" key="2">
    <citation type="journal article" date="2021" name="World Allergy Organ. J.">
        <title>Chromosome-level assembly of Dermatophagoides farinae genome and transcriptome reveals two novel allergens Der f 37 and Der f 39.</title>
        <authorList>
            <person name="Chen J."/>
            <person name="Cai Z."/>
            <person name="Fan D."/>
            <person name="Hu J."/>
            <person name="Hou Y."/>
            <person name="He Y."/>
            <person name="Zhang Z."/>
            <person name="Zhao Z."/>
            <person name="Gao P."/>
            <person name="Hu W."/>
            <person name="Sun J."/>
            <person name="Li J."/>
            <person name="Ji K."/>
        </authorList>
    </citation>
    <scope>NUCLEOTIDE SEQUENCE</scope>
    <source>
        <strain evidence="6">JKM2019</strain>
    </source>
</reference>
<dbReference type="SMART" id="SM00039">
    <property type="entry name" value="CRF"/>
    <property type="match status" value="1"/>
</dbReference>
<feature type="domain" description="Corticotropin-releasing factor" evidence="5">
    <location>
        <begin position="240"/>
        <end position="283"/>
    </location>
</feature>
<organism evidence="6">
    <name type="scientific">Dermatophagoides farinae</name>
    <name type="common">American house dust mite</name>
    <dbReference type="NCBI Taxonomy" id="6954"/>
    <lineage>
        <taxon>Eukaryota</taxon>
        <taxon>Metazoa</taxon>
        <taxon>Ecdysozoa</taxon>
        <taxon>Arthropoda</taxon>
        <taxon>Chelicerata</taxon>
        <taxon>Arachnida</taxon>
        <taxon>Acari</taxon>
        <taxon>Acariformes</taxon>
        <taxon>Sarcoptiformes</taxon>
        <taxon>Astigmata</taxon>
        <taxon>Psoroptidia</taxon>
        <taxon>Analgoidea</taxon>
        <taxon>Pyroglyphidae</taxon>
        <taxon>Dermatophagoidinae</taxon>
        <taxon>Dermatophagoides</taxon>
    </lineage>
</organism>
<gene>
    <name evidence="6" type="ORF">HUG17_10509</name>
</gene>
<evidence type="ECO:0000256" key="3">
    <source>
        <dbReference type="ARBA" id="ARBA00022702"/>
    </source>
</evidence>
<accession>A0A9D4NQA5</accession>
<comment type="subcellular location">
    <subcellularLocation>
        <location evidence="1">Secreted</location>
    </subcellularLocation>
</comment>
<name>A0A9D4NQA5_DERFA</name>
<dbReference type="EMBL" id="SDOV01000010">
    <property type="protein sequence ID" value="KAH7636539.1"/>
    <property type="molecule type" value="Genomic_DNA"/>
</dbReference>
<dbReference type="GO" id="GO:0005576">
    <property type="term" value="C:extracellular region"/>
    <property type="evidence" value="ECO:0007669"/>
    <property type="project" value="UniProtKB-SubCell"/>
</dbReference>
<dbReference type="PROSITE" id="PS00511">
    <property type="entry name" value="CRF"/>
    <property type="match status" value="1"/>
</dbReference>
<reference evidence="6" key="1">
    <citation type="submission" date="2020-06" db="EMBL/GenBank/DDBJ databases">
        <authorList>
            <person name="Ji K."/>
            <person name="Li J."/>
        </authorList>
    </citation>
    <scope>NUCLEOTIDE SEQUENCE</scope>
    <source>
        <strain evidence="6">JKM2019</strain>
        <tissue evidence="6">Whole body</tissue>
    </source>
</reference>
<evidence type="ECO:0000259" key="5">
    <source>
        <dbReference type="SMART" id="SM00039"/>
    </source>
</evidence>
<dbReference type="AlphaFoldDB" id="A0A9D4NQA5"/>
<keyword evidence="2" id="KW-0964">Secreted</keyword>
<dbReference type="InterPro" id="IPR000187">
    <property type="entry name" value="CRF"/>
</dbReference>
<dbReference type="GO" id="GO:0005179">
    <property type="term" value="F:hormone activity"/>
    <property type="evidence" value="ECO:0007669"/>
    <property type="project" value="UniProtKB-KW"/>
</dbReference>
<feature type="compositionally biased region" description="Basic and acidic residues" evidence="4">
    <location>
        <begin position="94"/>
        <end position="111"/>
    </location>
</feature>
<sequence length="424" mass="48860">MVVAFDQQSDFIDHQQSAPLVVVQEKFKCFINNTQQLNWKNILIPDHNMKSMDSFATKFVNNNDMNQKEMKNKILTTMTKQQQSMVADNNGKQFDNKPIKLDIDDSGDDKNNYNNNISDSKSGKQHSLLLDNAGVDEVDSVKKIIDSGWIQHSSTKKLLYYLRKIDEVLFKDAGLGGDATDVVDDLLSFEDVDDSFTPDKDEIMNNKPKNVDKVMENNKNFEIILNRMMNTPTVVKKRGEGPQLSIDYPLTVLRQRLMAELARRKAKETEEQIAINTEILKKLGRRRRRRRSISPITNHPISNHREQYTMAHRYPTLNKHQRFRNNNKYFAYDRLINDIGNSSTTNIKRQIRINSKKQSWPIINRLNNGGDKRIIKPSKHKYTGSLLKKTRNRPVGKTCCSSLSIAKHCQGSSSYRIIVSSLLL</sequence>
<protein>
    <recommendedName>
        <fullName evidence="5">Corticotropin-releasing factor domain-containing protein</fullName>
    </recommendedName>
</protein>
<keyword evidence="3" id="KW-0372">Hormone</keyword>
<dbReference type="Pfam" id="PF00473">
    <property type="entry name" value="CRF"/>
    <property type="match status" value="1"/>
</dbReference>
<dbReference type="Proteomes" id="UP000828236">
    <property type="component" value="Unassembled WGS sequence"/>
</dbReference>
<proteinExistence type="predicted"/>
<dbReference type="InterPro" id="IPR018446">
    <property type="entry name" value="Corticotropin-releasing_fac_CS"/>
</dbReference>
<comment type="caution">
    <text evidence="6">The sequence shown here is derived from an EMBL/GenBank/DDBJ whole genome shotgun (WGS) entry which is preliminary data.</text>
</comment>
<evidence type="ECO:0000256" key="2">
    <source>
        <dbReference type="ARBA" id="ARBA00022525"/>
    </source>
</evidence>
<evidence type="ECO:0000313" key="6">
    <source>
        <dbReference type="EMBL" id="KAH7636539.1"/>
    </source>
</evidence>